<dbReference type="Proteomes" id="UP000076532">
    <property type="component" value="Unassembled WGS sequence"/>
</dbReference>
<keyword evidence="2" id="KW-1185">Reference proteome</keyword>
<name>A0A166UWC1_9AGAM</name>
<sequence>MLSVENSSSSSTMPIMPKMDLRQIYPRHLSHTRATHPPRLHAQQLMGLRGYSHDVPQVTALPTEVAEQRRIRLGGVTGDTCAAAHIGLVSSSAIWRNAPACAFRLCLKSAVARFDLTWHIGLLACALHHKCTHNSRQRRPLPCLRLLRRPCGCNAVGIFAKRIGGGATVRSRRSRRWKGGTESALICGGGGARMPGDGRGEKWSFGTISICWRGSCARTPMLQQIHSLRCPLQLATPTGP</sequence>
<accession>A0A166UWC1</accession>
<organism evidence="1 2">
    <name type="scientific">Athelia psychrophila</name>
    <dbReference type="NCBI Taxonomy" id="1759441"/>
    <lineage>
        <taxon>Eukaryota</taxon>
        <taxon>Fungi</taxon>
        <taxon>Dikarya</taxon>
        <taxon>Basidiomycota</taxon>
        <taxon>Agaricomycotina</taxon>
        <taxon>Agaricomycetes</taxon>
        <taxon>Agaricomycetidae</taxon>
        <taxon>Atheliales</taxon>
        <taxon>Atheliaceae</taxon>
        <taxon>Athelia</taxon>
    </lineage>
</organism>
<evidence type="ECO:0000313" key="1">
    <source>
        <dbReference type="EMBL" id="KZP32099.1"/>
    </source>
</evidence>
<gene>
    <name evidence="1" type="ORF">FIBSPDRAFT_1037188</name>
</gene>
<dbReference type="EMBL" id="KV417487">
    <property type="protein sequence ID" value="KZP32099.1"/>
    <property type="molecule type" value="Genomic_DNA"/>
</dbReference>
<proteinExistence type="predicted"/>
<dbReference type="AlphaFoldDB" id="A0A166UWC1"/>
<evidence type="ECO:0000313" key="2">
    <source>
        <dbReference type="Proteomes" id="UP000076532"/>
    </source>
</evidence>
<reference evidence="1 2" key="1">
    <citation type="journal article" date="2016" name="Mol. Biol. Evol.">
        <title>Comparative Genomics of Early-Diverging Mushroom-Forming Fungi Provides Insights into the Origins of Lignocellulose Decay Capabilities.</title>
        <authorList>
            <person name="Nagy L.G."/>
            <person name="Riley R."/>
            <person name="Tritt A."/>
            <person name="Adam C."/>
            <person name="Daum C."/>
            <person name="Floudas D."/>
            <person name="Sun H."/>
            <person name="Yadav J.S."/>
            <person name="Pangilinan J."/>
            <person name="Larsson K.H."/>
            <person name="Matsuura K."/>
            <person name="Barry K."/>
            <person name="Labutti K."/>
            <person name="Kuo R."/>
            <person name="Ohm R.A."/>
            <person name="Bhattacharya S.S."/>
            <person name="Shirouzu T."/>
            <person name="Yoshinaga Y."/>
            <person name="Martin F.M."/>
            <person name="Grigoriev I.V."/>
            <person name="Hibbett D.S."/>
        </authorList>
    </citation>
    <scope>NUCLEOTIDE SEQUENCE [LARGE SCALE GENOMIC DNA]</scope>
    <source>
        <strain evidence="1 2">CBS 109695</strain>
    </source>
</reference>
<protein>
    <submittedName>
        <fullName evidence="1">Uncharacterized protein</fullName>
    </submittedName>
</protein>